<gene>
    <name evidence="3" type="ORF">CLV93_10462</name>
    <name evidence="2" type="ORF">JCM18694_22310</name>
</gene>
<dbReference type="SUPFAM" id="SSF53756">
    <property type="entry name" value="UDP-Glycosyltransferase/glycogen phosphorylase"/>
    <property type="match status" value="1"/>
</dbReference>
<dbReference type="OrthoDB" id="9790710at2"/>
<organism evidence="3 4">
    <name type="scientific">Prolixibacter denitrificans</name>
    <dbReference type="NCBI Taxonomy" id="1541063"/>
    <lineage>
        <taxon>Bacteria</taxon>
        <taxon>Pseudomonadati</taxon>
        <taxon>Bacteroidota</taxon>
        <taxon>Bacteroidia</taxon>
        <taxon>Marinilabiliales</taxon>
        <taxon>Prolixibacteraceae</taxon>
        <taxon>Prolixibacter</taxon>
    </lineage>
</organism>
<dbReference type="CDD" id="cd03808">
    <property type="entry name" value="GT4_CapM-like"/>
    <property type="match status" value="1"/>
</dbReference>
<dbReference type="GO" id="GO:0016757">
    <property type="term" value="F:glycosyltransferase activity"/>
    <property type="evidence" value="ECO:0007669"/>
    <property type="project" value="UniProtKB-ARBA"/>
</dbReference>
<proteinExistence type="predicted"/>
<dbReference type="Proteomes" id="UP000396862">
    <property type="component" value="Unassembled WGS sequence"/>
</dbReference>
<evidence type="ECO:0000259" key="1">
    <source>
        <dbReference type="Pfam" id="PF13477"/>
    </source>
</evidence>
<reference evidence="3 4" key="1">
    <citation type="submission" date="2018-03" db="EMBL/GenBank/DDBJ databases">
        <title>Genomic Encyclopedia of Archaeal and Bacterial Type Strains, Phase II (KMG-II): from individual species to whole genera.</title>
        <authorList>
            <person name="Goeker M."/>
        </authorList>
    </citation>
    <scope>NUCLEOTIDE SEQUENCE [LARGE SCALE GENOMIC DNA]</scope>
    <source>
        <strain evidence="3 4">DSM 27267</strain>
    </source>
</reference>
<dbReference type="Proteomes" id="UP000240621">
    <property type="component" value="Unassembled WGS sequence"/>
</dbReference>
<protein>
    <submittedName>
        <fullName evidence="2">Glycosyl transferase</fullName>
    </submittedName>
    <submittedName>
        <fullName evidence="3">Glycosyltransferase involved in cell wall biosynthesis</fullName>
    </submittedName>
</protein>
<evidence type="ECO:0000313" key="2">
    <source>
        <dbReference type="EMBL" id="GET21985.1"/>
    </source>
</evidence>
<feature type="domain" description="Glycosyltransferase subfamily 4-like N-terminal" evidence="1">
    <location>
        <begin position="18"/>
        <end position="154"/>
    </location>
</feature>
<evidence type="ECO:0000313" key="4">
    <source>
        <dbReference type="Proteomes" id="UP000240621"/>
    </source>
</evidence>
<dbReference type="InterPro" id="IPR028098">
    <property type="entry name" value="Glyco_trans_4-like_N"/>
</dbReference>
<dbReference type="RefSeq" id="WP_106541936.1">
    <property type="nucleotide sequence ID" value="NZ_BLAU01000001.1"/>
</dbReference>
<keyword evidence="5" id="KW-1185">Reference proteome</keyword>
<dbReference type="EMBL" id="PYGC01000004">
    <property type="protein sequence ID" value="PSK83132.1"/>
    <property type="molecule type" value="Genomic_DNA"/>
</dbReference>
<comment type="caution">
    <text evidence="3">The sequence shown here is derived from an EMBL/GenBank/DDBJ whole genome shotgun (WGS) entry which is preliminary data.</text>
</comment>
<dbReference type="PANTHER" id="PTHR12526:SF638">
    <property type="entry name" value="SPORE COAT PROTEIN SA"/>
    <property type="match status" value="1"/>
</dbReference>
<keyword evidence="3" id="KW-0808">Transferase</keyword>
<sequence>MKIVIIASNDFSLINFRKELILEFRNRRFDIVAAAPPELPIVRRELNRLGIKYYPLTLSKNGRNPFRDFLFFFSLLRILLKERPDYLLTYTIKPVIYGNLAGRLFKNLKRYSIISGLGYIASENEVNSRKLVLRIIDILYRTSLRNINGLFFQNYEDVAFFLKKEYINSPAIAQVTMGSGVNTRYFTREPLPYGTFRFLLVSRLLRSKGIAIYADAARIVKEKHPTVEFEIVGGYDLSCEDAITPEEVQNWEQEGLFHYRGTTSDVRPYLKDSTVFVLPSYYREGIPRSIMEAMATGRPIITTDAIGCRNTVKHGQNGLLVKPRDVESLAYAMIYMVEHPEEVKVMADKSRQMAVDIFEVTEVNKVLLEYMNLGVHVPVSVQTFA</sequence>
<dbReference type="Gene3D" id="3.40.50.2000">
    <property type="entry name" value="Glycogen Phosphorylase B"/>
    <property type="match status" value="2"/>
</dbReference>
<dbReference type="PANTHER" id="PTHR12526">
    <property type="entry name" value="GLYCOSYLTRANSFERASE"/>
    <property type="match status" value="1"/>
</dbReference>
<reference evidence="2 5" key="2">
    <citation type="submission" date="2019-10" db="EMBL/GenBank/DDBJ databases">
        <title>Prolixibacter strains distinguished by the presence of nitrate reductase genes were adept at nitrate-dependent anaerobic corrosion of metallic iron and carbon steel.</title>
        <authorList>
            <person name="Iino T."/>
            <person name="Shono N."/>
            <person name="Ito K."/>
            <person name="Nakamura R."/>
            <person name="Sueoka K."/>
            <person name="Harayama S."/>
            <person name="Ohkuma M."/>
        </authorList>
    </citation>
    <scope>NUCLEOTIDE SEQUENCE [LARGE SCALE GENOMIC DNA]</scope>
    <source>
        <strain evidence="2 5">MIC1-1</strain>
    </source>
</reference>
<name>A0A2P8CDY9_9BACT</name>
<evidence type="ECO:0000313" key="3">
    <source>
        <dbReference type="EMBL" id="PSK83132.1"/>
    </source>
</evidence>
<dbReference type="AlphaFoldDB" id="A0A2P8CDY9"/>
<dbReference type="Pfam" id="PF13692">
    <property type="entry name" value="Glyco_trans_1_4"/>
    <property type="match status" value="1"/>
</dbReference>
<dbReference type="Pfam" id="PF13477">
    <property type="entry name" value="Glyco_trans_4_2"/>
    <property type="match status" value="1"/>
</dbReference>
<accession>A0A2P8CDY9</accession>
<evidence type="ECO:0000313" key="5">
    <source>
        <dbReference type="Proteomes" id="UP000396862"/>
    </source>
</evidence>
<dbReference type="EMBL" id="BLAU01000001">
    <property type="protein sequence ID" value="GET21985.1"/>
    <property type="molecule type" value="Genomic_DNA"/>
</dbReference>